<feature type="compositionally biased region" description="Polar residues" evidence="4">
    <location>
        <begin position="731"/>
        <end position="746"/>
    </location>
</feature>
<dbReference type="SUPFAM" id="SSF57756">
    <property type="entry name" value="Retrovirus zinc finger-like domains"/>
    <property type="match status" value="1"/>
</dbReference>
<dbReference type="AlphaFoldDB" id="A0A2C9U9B5"/>
<dbReference type="Gene3D" id="4.10.60.10">
    <property type="entry name" value="Zinc finger, CCHC-type"/>
    <property type="match status" value="1"/>
</dbReference>
<proteinExistence type="predicted"/>
<dbReference type="EMBL" id="CM004402">
    <property type="protein sequence ID" value="OAY26565.1"/>
    <property type="molecule type" value="Genomic_DNA"/>
</dbReference>
<dbReference type="InterPro" id="IPR036875">
    <property type="entry name" value="Znf_CCHC_sf"/>
</dbReference>
<feature type="domain" description="CCHC-type" evidence="5">
    <location>
        <begin position="296"/>
        <end position="309"/>
    </location>
</feature>
<evidence type="ECO:0000256" key="2">
    <source>
        <dbReference type="PROSITE-ProRule" id="PRU00047"/>
    </source>
</evidence>
<keyword evidence="2" id="KW-0862">Zinc</keyword>
<dbReference type="GO" id="GO:0008270">
    <property type="term" value="F:zinc ion binding"/>
    <property type="evidence" value="ECO:0007669"/>
    <property type="project" value="UniProtKB-KW"/>
</dbReference>
<reference evidence="6" key="1">
    <citation type="submission" date="2016-02" db="EMBL/GenBank/DDBJ databases">
        <title>WGS assembly of Manihot esculenta.</title>
        <authorList>
            <person name="Bredeson J.V."/>
            <person name="Prochnik S.E."/>
            <person name="Lyons J.B."/>
            <person name="Schmutz J."/>
            <person name="Grimwood J."/>
            <person name="Vrebalov J."/>
            <person name="Bart R.S."/>
            <person name="Amuge T."/>
            <person name="Ferguson M.E."/>
            <person name="Green R."/>
            <person name="Putnam N."/>
            <person name="Stites J."/>
            <person name="Rounsley S."/>
            <person name="Rokhsar D.S."/>
        </authorList>
    </citation>
    <scope>NUCLEOTIDE SEQUENCE [LARGE SCALE GENOMIC DNA]</scope>
    <source>
        <tissue evidence="6">Leaf</tissue>
    </source>
</reference>
<dbReference type="InterPro" id="IPR021109">
    <property type="entry name" value="Peptidase_aspartic_dom_sf"/>
</dbReference>
<evidence type="ECO:0000259" key="5">
    <source>
        <dbReference type="PROSITE" id="PS50158"/>
    </source>
</evidence>
<keyword evidence="2" id="KW-0863">Zinc-finger</keyword>
<dbReference type="InterPro" id="IPR018061">
    <property type="entry name" value="Retropepsins"/>
</dbReference>
<dbReference type="Pfam" id="PF24925">
    <property type="entry name" value="DUF7746"/>
    <property type="match status" value="1"/>
</dbReference>
<evidence type="ECO:0000256" key="4">
    <source>
        <dbReference type="SAM" id="MobiDB-lite"/>
    </source>
</evidence>
<evidence type="ECO:0000313" key="6">
    <source>
        <dbReference type="EMBL" id="OAY26565.1"/>
    </source>
</evidence>
<evidence type="ECO:0000256" key="1">
    <source>
        <dbReference type="ARBA" id="ARBA00022801"/>
    </source>
</evidence>
<dbReference type="Pfam" id="PF22909">
    <property type="entry name" value="Caulimovir_coat_dom"/>
    <property type="match status" value="1"/>
</dbReference>
<sequence length="746" mass="86126">MQYDGTSIVEWNIDGLSDYQIKNVLQYMTMYATASRAKGNDDPSTTKALIAGFGGQLKGWWDFAVSSEGKEIIFKMVKQEGTQQVPDVVNTLLYTIGLHFIGSVNMLIDRAQEQLINLRCPDLSHFKWYKDTFFSLVFIREDSNNSVWKEKFLAGLPALFAERVKDQIRSKHNGNIPYHQYTYGELASEIVSTGITLCNELKIHKQMQKERFHGRQILGSFCEQYGLQPLKFPTTKFTGGREELKPHKKPKYYKKPRRFYKYKRPFKEKGMNERVKNPEKERKRHNQSKAEKTIVCYRCGKRGHYDNKCQVKQQIHALTIDEDLKEALANILLNETDSEQETMEINAVDYTTEEESSTDEEKEQKEDCDGECDYYKSLCAMNGLMVLTKEDNLILDLIDNIEDPDKKREKLETYIGLYKTTGVTTSVQNQKFEGYQSPYDLKEILERIKNSKSQKEPTVAELRAELNSVKTEIKELKERIGVLELLNEQQQLAIEEPEGEANDLNNLHYINMADRVITHKWHTRVTIVVHKEWVFETNALIDYGADLNCINEGLVPSKYFSKTLEELHTADGSKMSVRYKLNNTAICNQGICFEIPFLMVKGLSHPVILGNPFLHMLYPIRQITKEGISTEINGKVITFHFNSQPKVKELDVLKNTMENKTKFINSLRQEVTYKCIDERLKEPKMQQRIKGVQEELIRSICAESPDAFCSRNRHVVTLPYDPEFSEKGHSNKGQAHSNGTKASRTL</sequence>
<dbReference type="InterPro" id="IPR056648">
    <property type="entry name" value="DUF7746"/>
</dbReference>
<protein>
    <recommendedName>
        <fullName evidence="5">CCHC-type domain-containing protein</fullName>
    </recommendedName>
</protein>
<keyword evidence="2" id="KW-0479">Metal-binding</keyword>
<accession>A0A2C9U9B5</accession>
<dbReference type="PANTHER" id="PTHR33054:SF9">
    <property type="entry name" value="CCHC-TYPE DOMAIN-CONTAINING PROTEIN"/>
    <property type="match status" value="1"/>
</dbReference>
<dbReference type="CDD" id="cd00303">
    <property type="entry name" value="retropepsin_like"/>
    <property type="match status" value="1"/>
</dbReference>
<dbReference type="InterPro" id="IPR001878">
    <property type="entry name" value="Znf_CCHC"/>
</dbReference>
<gene>
    <name evidence="6" type="ORF">MANES_16G057000</name>
</gene>
<name>A0A2C9U9B5_MANES</name>
<organism evidence="6">
    <name type="scientific">Manihot esculenta</name>
    <name type="common">Cassava</name>
    <name type="synonym">Jatropha manihot</name>
    <dbReference type="NCBI Taxonomy" id="3983"/>
    <lineage>
        <taxon>Eukaryota</taxon>
        <taxon>Viridiplantae</taxon>
        <taxon>Streptophyta</taxon>
        <taxon>Embryophyta</taxon>
        <taxon>Tracheophyta</taxon>
        <taxon>Spermatophyta</taxon>
        <taxon>Magnoliopsida</taxon>
        <taxon>eudicotyledons</taxon>
        <taxon>Gunneridae</taxon>
        <taxon>Pentapetalae</taxon>
        <taxon>rosids</taxon>
        <taxon>fabids</taxon>
        <taxon>Malpighiales</taxon>
        <taxon>Euphorbiaceae</taxon>
        <taxon>Crotonoideae</taxon>
        <taxon>Manihoteae</taxon>
        <taxon>Manihot</taxon>
    </lineage>
</organism>
<feature type="coiled-coil region" evidence="3">
    <location>
        <begin position="459"/>
        <end position="493"/>
    </location>
</feature>
<dbReference type="PROSITE" id="PS50158">
    <property type="entry name" value="ZF_CCHC"/>
    <property type="match status" value="1"/>
</dbReference>
<evidence type="ECO:0000256" key="3">
    <source>
        <dbReference type="SAM" id="Coils"/>
    </source>
</evidence>
<keyword evidence="1" id="KW-0378">Hydrolase</keyword>
<dbReference type="Gene3D" id="2.40.70.10">
    <property type="entry name" value="Acid Proteases"/>
    <property type="match status" value="1"/>
</dbReference>
<feature type="region of interest" description="Disordered" evidence="4">
    <location>
        <begin position="723"/>
        <end position="746"/>
    </location>
</feature>
<keyword evidence="3" id="KW-0175">Coiled coil</keyword>
<dbReference type="GO" id="GO:0003676">
    <property type="term" value="F:nucleic acid binding"/>
    <property type="evidence" value="ECO:0007669"/>
    <property type="project" value="InterPro"/>
</dbReference>
<dbReference type="PANTHER" id="PTHR33054">
    <property type="entry name" value="CCHC-TYPE DOMAIN-CONTAINING PROTEIN"/>
    <property type="match status" value="1"/>
</dbReference>
<dbReference type="GO" id="GO:0016787">
    <property type="term" value="F:hydrolase activity"/>
    <property type="evidence" value="ECO:0007669"/>
    <property type="project" value="UniProtKB-KW"/>
</dbReference>
<dbReference type="Pfam" id="PF00077">
    <property type="entry name" value="RVP"/>
    <property type="match status" value="1"/>
</dbReference>